<dbReference type="RefSeq" id="WP_184641779.1">
    <property type="nucleotide sequence ID" value="NZ_JACIFZ010000009.1"/>
</dbReference>
<name>A0A840FXB1_9BURK</name>
<reference evidence="1 2" key="1">
    <citation type="submission" date="2020-08" db="EMBL/GenBank/DDBJ databases">
        <title>Genomic Encyclopedia of Type Strains, Phase IV (KMG-V): Genome sequencing to study the core and pangenomes of soil and plant-associated prokaryotes.</title>
        <authorList>
            <person name="Whitman W."/>
        </authorList>
    </citation>
    <scope>NUCLEOTIDE SEQUENCE [LARGE SCALE GENOMIC DNA]</scope>
    <source>
        <strain evidence="1 2">34/80</strain>
    </source>
</reference>
<evidence type="ECO:0000313" key="2">
    <source>
        <dbReference type="Proteomes" id="UP000524450"/>
    </source>
</evidence>
<accession>A0A840FXB1</accession>
<dbReference type="EMBL" id="JACIFZ010000009">
    <property type="protein sequence ID" value="MBB4224924.1"/>
    <property type="molecule type" value="Genomic_DNA"/>
</dbReference>
<proteinExistence type="predicted"/>
<comment type="caution">
    <text evidence="1">The sequence shown here is derived from an EMBL/GenBank/DDBJ whole genome shotgun (WGS) entry which is preliminary data.</text>
</comment>
<dbReference type="AlphaFoldDB" id="A0A840FXB1"/>
<evidence type="ECO:0000313" key="1">
    <source>
        <dbReference type="EMBL" id="MBB4224924.1"/>
    </source>
</evidence>
<gene>
    <name evidence="1" type="ORF">GGD71_005733</name>
</gene>
<protein>
    <submittedName>
        <fullName evidence="1">Uncharacterized protein</fullName>
    </submittedName>
</protein>
<dbReference type="Proteomes" id="UP000524450">
    <property type="component" value="Unassembled WGS sequence"/>
</dbReference>
<organism evidence="1 2">
    <name type="scientific">Variovorax guangxiensis</name>
    <dbReference type="NCBI Taxonomy" id="1775474"/>
    <lineage>
        <taxon>Bacteria</taxon>
        <taxon>Pseudomonadati</taxon>
        <taxon>Pseudomonadota</taxon>
        <taxon>Betaproteobacteria</taxon>
        <taxon>Burkholderiales</taxon>
        <taxon>Comamonadaceae</taxon>
        <taxon>Variovorax</taxon>
    </lineage>
</organism>
<sequence>MMASLRRADIEKSLLSRLFGHVIKLRVCTIGVEPQGSEPRTEAPDPAVLARFLGWFAEQTPQRQIIGMVAEYASLAGNRKNRIPGAFVATGRSQFRGNSCLPSQTARQEARAHR</sequence>